<comment type="caution">
    <text evidence="2">The sequence shown here is derived from an EMBL/GenBank/DDBJ whole genome shotgun (WGS) entry which is preliminary data.</text>
</comment>
<dbReference type="RefSeq" id="WP_070728389.1">
    <property type="nucleotide sequence ID" value="NZ_MDZB01000106.1"/>
</dbReference>
<accession>A0A1G1T3E6</accession>
<evidence type="ECO:0000259" key="1">
    <source>
        <dbReference type="Pfam" id="PF00582"/>
    </source>
</evidence>
<dbReference type="EMBL" id="MDZB01000106">
    <property type="protein sequence ID" value="OGX85400.1"/>
    <property type="molecule type" value="Genomic_DNA"/>
</dbReference>
<name>A0A1G1T3E6_9BACT</name>
<evidence type="ECO:0000313" key="2">
    <source>
        <dbReference type="EMBL" id="OGX85400.1"/>
    </source>
</evidence>
<dbReference type="AlphaFoldDB" id="A0A1G1T3E6"/>
<dbReference type="CDD" id="cd00293">
    <property type="entry name" value="USP-like"/>
    <property type="match status" value="1"/>
</dbReference>
<organism evidence="2 3">
    <name type="scientific">Hymenobacter lapidarius</name>
    <dbReference type="NCBI Taxonomy" id="1908237"/>
    <lineage>
        <taxon>Bacteria</taxon>
        <taxon>Pseudomonadati</taxon>
        <taxon>Bacteroidota</taxon>
        <taxon>Cytophagia</taxon>
        <taxon>Cytophagales</taxon>
        <taxon>Hymenobacteraceae</taxon>
        <taxon>Hymenobacter</taxon>
    </lineage>
</organism>
<dbReference type="STRING" id="1908237.BEN47_14895"/>
<gene>
    <name evidence="2" type="ORF">BEN47_14895</name>
</gene>
<dbReference type="Proteomes" id="UP000176294">
    <property type="component" value="Unassembled WGS sequence"/>
</dbReference>
<dbReference type="InterPro" id="IPR006016">
    <property type="entry name" value="UspA"/>
</dbReference>
<protein>
    <recommendedName>
        <fullName evidence="1">UspA domain-containing protein</fullName>
    </recommendedName>
</protein>
<sequence length="284" mass="30528">MAPLTPLTFIAFADGQASPHHCLRYANTLARAVAGQVVQLRVSEPSVTVPGRLMAEPCAPDDLLCQATTAAELASVAQELRARCVAQVIPDLPPALVRELADRHHPLVFVLSQRYPDDEGDESLATTCAKLLQTSYPVLVVPLTAPAGQVPRRILIAADREPFRLAANSQPLRQLLALPHSEILIVHVAGALEDGRGYDLAEKAVLGSGLVEGLPAPELRGYEHGSYPHGLLAAVRETRADLVVVLARQRSYLSELFHRSVTVRLLENCPVPVLVLPTAPGGFE</sequence>
<reference evidence="2 3" key="1">
    <citation type="submission" date="2016-08" db="EMBL/GenBank/DDBJ databases">
        <title>Hymenobacter coccineus sp. nov., Hymenobacter lapidarius sp. nov. and Hymenobacter glacialis sp. nov., isolated from Antarctic soil.</title>
        <authorList>
            <person name="Sedlacek I."/>
            <person name="Kralova S."/>
            <person name="Kyrova K."/>
            <person name="Maslanova I."/>
            <person name="Stankova E."/>
            <person name="Vrbovska V."/>
            <person name="Nemec M."/>
            <person name="Bartak M."/>
            <person name="Svec P."/>
            <person name="Busse H.-J."/>
            <person name="Pantucek R."/>
        </authorList>
    </citation>
    <scope>NUCLEOTIDE SEQUENCE [LARGE SCALE GENOMIC DNA]</scope>
    <source>
        <strain evidence="2 3">CCM 8643</strain>
    </source>
</reference>
<keyword evidence="3" id="KW-1185">Reference proteome</keyword>
<proteinExistence type="predicted"/>
<evidence type="ECO:0000313" key="3">
    <source>
        <dbReference type="Proteomes" id="UP000176294"/>
    </source>
</evidence>
<dbReference type="OrthoDB" id="871451at2"/>
<dbReference type="Pfam" id="PF00582">
    <property type="entry name" value="Usp"/>
    <property type="match status" value="1"/>
</dbReference>
<feature type="domain" description="UspA" evidence="1">
    <location>
        <begin position="152"/>
        <end position="277"/>
    </location>
</feature>
<dbReference type="SUPFAM" id="SSF52402">
    <property type="entry name" value="Adenine nucleotide alpha hydrolases-like"/>
    <property type="match status" value="1"/>
</dbReference>
<dbReference type="Gene3D" id="3.40.50.12370">
    <property type="match status" value="1"/>
</dbReference>